<keyword evidence="3" id="KW-1185">Reference proteome</keyword>
<evidence type="ECO:0000313" key="2">
    <source>
        <dbReference type="EMBL" id="KAK9819576.1"/>
    </source>
</evidence>
<feature type="compositionally biased region" description="Low complexity" evidence="1">
    <location>
        <begin position="49"/>
        <end position="77"/>
    </location>
</feature>
<evidence type="ECO:0000256" key="1">
    <source>
        <dbReference type="SAM" id="MobiDB-lite"/>
    </source>
</evidence>
<proteinExistence type="predicted"/>
<accession>A0AAW1QEC8</accession>
<feature type="region of interest" description="Disordered" evidence="1">
    <location>
        <begin position="40"/>
        <end position="77"/>
    </location>
</feature>
<dbReference type="Proteomes" id="UP001445335">
    <property type="component" value="Unassembled WGS sequence"/>
</dbReference>
<evidence type="ECO:0000313" key="3">
    <source>
        <dbReference type="Proteomes" id="UP001445335"/>
    </source>
</evidence>
<gene>
    <name evidence="2" type="ORF">WJX81_004363</name>
</gene>
<comment type="caution">
    <text evidence="2">The sequence shown here is derived from an EMBL/GenBank/DDBJ whole genome shotgun (WGS) entry which is preliminary data.</text>
</comment>
<dbReference type="EMBL" id="JALJOU010000116">
    <property type="protein sequence ID" value="KAK9819576.1"/>
    <property type="molecule type" value="Genomic_DNA"/>
</dbReference>
<organism evidence="2 3">
    <name type="scientific">Elliptochloris bilobata</name>
    <dbReference type="NCBI Taxonomy" id="381761"/>
    <lineage>
        <taxon>Eukaryota</taxon>
        <taxon>Viridiplantae</taxon>
        <taxon>Chlorophyta</taxon>
        <taxon>core chlorophytes</taxon>
        <taxon>Trebouxiophyceae</taxon>
        <taxon>Trebouxiophyceae incertae sedis</taxon>
        <taxon>Elliptochloris clade</taxon>
        <taxon>Elliptochloris</taxon>
    </lineage>
</organism>
<name>A0AAW1QEC8_9CHLO</name>
<reference evidence="2 3" key="1">
    <citation type="journal article" date="2024" name="Nat. Commun.">
        <title>Phylogenomics reveals the evolutionary origins of lichenization in chlorophyte algae.</title>
        <authorList>
            <person name="Puginier C."/>
            <person name="Libourel C."/>
            <person name="Otte J."/>
            <person name="Skaloud P."/>
            <person name="Haon M."/>
            <person name="Grisel S."/>
            <person name="Petersen M."/>
            <person name="Berrin J.G."/>
            <person name="Delaux P.M."/>
            <person name="Dal Grande F."/>
            <person name="Keller J."/>
        </authorList>
    </citation>
    <scope>NUCLEOTIDE SEQUENCE [LARGE SCALE GENOMIC DNA]</scope>
    <source>
        <strain evidence="2 3">SAG 245.80</strain>
    </source>
</reference>
<protein>
    <submittedName>
        <fullName evidence="2">Uncharacterized protein</fullName>
    </submittedName>
</protein>
<sequence length="77" mass="7754">MGGVPSPYPAHALFLCSFRQPSAPHSGSLARLNPDVPDLHKGTCDAQGSPAAAAASRAHSAAAAMPACSPSSRSTRK</sequence>
<dbReference type="AlphaFoldDB" id="A0AAW1QEC8"/>